<dbReference type="Gene3D" id="3.90.45.10">
    <property type="entry name" value="Peptide deformylase"/>
    <property type="match status" value="1"/>
</dbReference>
<dbReference type="InterPro" id="IPR036821">
    <property type="entry name" value="Peptide_deformylase_sf"/>
</dbReference>
<dbReference type="STRING" id="1805376.AUK05_01075"/>
<feature type="active site" evidence="2">
    <location>
        <position position="146"/>
    </location>
</feature>
<comment type="similarity">
    <text evidence="1 2">Belongs to the polypeptide deformylase family.</text>
</comment>
<keyword evidence="2" id="KW-0378">Hydrolase</keyword>
<accession>A0A1J5I8G8</accession>
<comment type="function">
    <text evidence="2">Removes the formyl group from the N-terminal Met of newly synthesized proteins. Requires at least a dipeptide for an efficient rate of reaction. N-terminal L-methionine is a prerequisite for activity but the enzyme has broad specificity at other positions.</text>
</comment>
<keyword evidence="2" id="KW-0479">Metal-binding</keyword>
<name>A0A1J5I8G8_9BACT</name>
<dbReference type="GO" id="GO:0046872">
    <property type="term" value="F:metal ion binding"/>
    <property type="evidence" value="ECO:0007669"/>
    <property type="project" value="UniProtKB-KW"/>
</dbReference>
<dbReference type="Pfam" id="PF01327">
    <property type="entry name" value="Pep_deformylase"/>
    <property type="match status" value="1"/>
</dbReference>
<dbReference type="PANTHER" id="PTHR10458:SF22">
    <property type="entry name" value="PEPTIDE DEFORMYLASE"/>
    <property type="match status" value="1"/>
</dbReference>
<keyword evidence="2" id="KW-0408">Iron</keyword>
<evidence type="ECO:0000313" key="3">
    <source>
        <dbReference type="EMBL" id="OIP87504.1"/>
    </source>
</evidence>
<dbReference type="AlphaFoldDB" id="A0A1J5I8G8"/>
<dbReference type="PIRSF" id="PIRSF004749">
    <property type="entry name" value="Pep_def"/>
    <property type="match status" value="1"/>
</dbReference>
<comment type="catalytic activity">
    <reaction evidence="2">
        <text>N-terminal N-formyl-L-methionyl-[peptide] + H2O = N-terminal L-methionyl-[peptide] + formate</text>
        <dbReference type="Rhea" id="RHEA:24420"/>
        <dbReference type="Rhea" id="RHEA-COMP:10639"/>
        <dbReference type="Rhea" id="RHEA-COMP:10640"/>
        <dbReference type="ChEBI" id="CHEBI:15377"/>
        <dbReference type="ChEBI" id="CHEBI:15740"/>
        <dbReference type="ChEBI" id="CHEBI:49298"/>
        <dbReference type="ChEBI" id="CHEBI:64731"/>
        <dbReference type="EC" id="3.5.1.88"/>
    </reaction>
</comment>
<keyword evidence="2" id="KW-0648">Protein biosynthesis</keyword>
<feature type="binding site" evidence="2">
    <location>
        <position position="100"/>
    </location>
    <ligand>
        <name>Fe cation</name>
        <dbReference type="ChEBI" id="CHEBI:24875"/>
    </ligand>
</feature>
<comment type="caution">
    <text evidence="3">The sequence shown here is derived from an EMBL/GenBank/DDBJ whole genome shotgun (WGS) entry which is preliminary data.</text>
</comment>
<dbReference type="PRINTS" id="PR01576">
    <property type="entry name" value="PDEFORMYLASE"/>
</dbReference>
<dbReference type="PANTHER" id="PTHR10458">
    <property type="entry name" value="PEPTIDE DEFORMYLASE"/>
    <property type="match status" value="1"/>
</dbReference>
<evidence type="ECO:0000313" key="4">
    <source>
        <dbReference type="Proteomes" id="UP000182344"/>
    </source>
</evidence>
<dbReference type="EMBL" id="MNZO01000016">
    <property type="protein sequence ID" value="OIP87504.1"/>
    <property type="molecule type" value="Genomic_DNA"/>
</dbReference>
<dbReference type="GO" id="GO:0042586">
    <property type="term" value="F:peptide deformylase activity"/>
    <property type="evidence" value="ECO:0007669"/>
    <property type="project" value="UniProtKB-UniRule"/>
</dbReference>
<sequence length="187" mass="21269">MRPIVMYPNEVLRKKVPAVKSVAEILTDVADLKEVLETSENGAGLASTQLGIEKRFFGLKNGKKVIVLINPQILGVYGQKVYPVMVGDKDEKEQDFLEGCLSFPDLYGTVKRYLKIEAVWQEIEKGKLVDKKKMLNGFEAIVFQHELDHLDGILFIDYIKRDGGKFYKFVGEKKVEWSIDKVVGEEK</sequence>
<dbReference type="SUPFAM" id="SSF56420">
    <property type="entry name" value="Peptide deformylase"/>
    <property type="match status" value="1"/>
</dbReference>
<dbReference type="Proteomes" id="UP000182344">
    <property type="component" value="Unassembled WGS sequence"/>
</dbReference>
<dbReference type="CDD" id="cd00487">
    <property type="entry name" value="Pep_deformylase"/>
    <property type="match status" value="1"/>
</dbReference>
<evidence type="ECO:0000256" key="2">
    <source>
        <dbReference type="HAMAP-Rule" id="MF_00163"/>
    </source>
</evidence>
<gene>
    <name evidence="2" type="primary">def</name>
    <name evidence="3" type="ORF">AUK05_01075</name>
</gene>
<dbReference type="HAMAP" id="MF_00163">
    <property type="entry name" value="Pep_deformylase"/>
    <property type="match status" value="1"/>
</dbReference>
<comment type="cofactor">
    <cofactor evidence="2">
        <name>Fe(2+)</name>
        <dbReference type="ChEBI" id="CHEBI:29033"/>
    </cofactor>
    <text evidence="2">Binds 1 Fe(2+) ion.</text>
</comment>
<protein>
    <recommendedName>
        <fullName evidence="2">Peptide deformylase</fullName>
        <shortName evidence="2">PDF</shortName>
        <ecNumber evidence="2">3.5.1.88</ecNumber>
    </recommendedName>
    <alternativeName>
        <fullName evidence="2">Polypeptide deformylase</fullName>
    </alternativeName>
</protein>
<evidence type="ECO:0000256" key="1">
    <source>
        <dbReference type="ARBA" id="ARBA00010759"/>
    </source>
</evidence>
<organism evidence="3 4">
    <name type="scientific">Candidatus Shapirobacteria bacterium CG2_30_35_20</name>
    <dbReference type="NCBI Taxonomy" id="1805376"/>
    <lineage>
        <taxon>Bacteria</taxon>
        <taxon>Candidatus Shapironibacteriota</taxon>
    </lineage>
</organism>
<reference evidence="3 4" key="1">
    <citation type="journal article" date="2016" name="Environ. Microbiol.">
        <title>Genomic resolution of a cold subsurface aquifer community provides metabolic insights for novel microbes adapted to high CO concentrations.</title>
        <authorList>
            <person name="Probst A.J."/>
            <person name="Castelle C.J."/>
            <person name="Singh A."/>
            <person name="Brown C.T."/>
            <person name="Anantharaman K."/>
            <person name="Sharon I."/>
            <person name="Hug L.A."/>
            <person name="Burstein D."/>
            <person name="Emerson J.B."/>
            <person name="Thomas B.C."/>
            <person name="Banfield J.F."/>
        </authorList>
    </citation>
    <scope>NUCLEOTIDE SEQUENCE [LARGE SCALE GENOMIC DNA]</scope>
    <source>
        <strain evidence="3">CG2_30_35_20</strain>
    </source>
</reference>
<dbReference type="InterPro" id="IPR023635">
    <property type="entry name" value="Peptide_deformylase"/>
</dbReference>
<feature type="binding site" evidence="2">
    <location>
        <position position="145"/>
    </location>
    <ligand>
        <name>Fe cation</name>
        <dbReference type="ChEBI" id="CHEBI:24875"/>
    </ligand>
</feature>
<proteinExistence type="inferred from homology"/>
<dbReference type="EC" id="3.5.1.88" evidence="2"/>
<feature type="binding site" evidence="2">
    <location>
        <position position="149"/>
    </location>
    <ligand>
        <name>Fe cation</name>
        <dbReference type="ChEBI" id="CHEBI:24875"/>
    </ligand>
</feature>
<dbReference type="GO" id="GO:0006412">
    <property type="term" value="P:translation"/>
    <property type="evidence" value="ECO:0007669"/>
    <property type="project" value="UniProtKB-UniRule"/>
</dbReference>